<name>A0A5N5NG14_PANHP</name>
<dbReference type="EMBL" id="VFJC01000010">
    <property type="protein sequence ID" value="KAB5565436.1"/>
    <property type="molecule type" value="Genomic_DNA"/>
</dbReference>
<sequence>MEFLSGEVSLPDIRVEAHPGEQERRINFQSKLIPAIKSMVSPPSLSTSLPTSLFYTHAHTTYATSEVFSNDPGRKMDVAGLTSLLISTLIYHVLSNSFSAADKGFQPCSQNLTQCPPGNVTVQMKNNSVNNCGTSVSVTCNTSLPQNLICGFEWWQDRKKLDNQNQGTLDQKITKKVIVICTVLSPCGNFTSSCNEINCNETDVATVLLICGVGAFIVILMFGITMKIMLKRGEVERQARRQQRQAMQSNDSTATVTSYW</sequence>
<keyword evidence="1" id="KW-1133">Transmembrane helix</keyword>
<dbReference type="AlphaFoldDB" id="A0A5N5NG14"/>
<evidence type="ECO:0000313" key="2">
    <source>
        <dbReference type="EMBL" id="KAB5565436.1"/>
    </source>
</evidence>
<keyword evidence="1" id="KW-0812">Transmembrane</keyword>
<keyword evidence="3" id="KW-1185">Reference proteome</keyword>
<evidence type="ECO:0000256" key="1">
    <source>
        <dbReference type="SAM" id="Phobius"/>
    </source>
</evidence>
<accession>A0A5N5NG14</accession>
<reference evidence="2 3" key="1">
    <citation type="submission" date="2019-06" db="EMBL/GenBank/DDBJ databases">
        <title>A chromosome-scale genome assembly of the striped catfish, Pangasianodon hypophthalmus.</title>
        <authorList>
            <person name="Wen M."/>
            <person name="Zahm M."/>
            <person name="Roques C."/>
            <person name="Cabau C."/>
            <person name="Klopp C."/>
            <person name="Donnadieu C."/>
            <person name="Jouanno E."/>
            <person name="Avarre J.-C."/>
            <person name="Campet M."/>
            <person name="Ha T.T.T."/>
            <person name="Dugue R."/>
            <person name="Lampietro C."/>
            <person name="Louis A."/>
            <person name="Herpin A."/>
            <person name="Echchiki A."/>
            <person name="Berthelot C."/>
            <person name="Parey E."/>
            <person name="Roest-Crollius H."/>
            <person name="Braasch I."/>
            <person name="Postlethwait J."/>
            <person name="Bobe J."/>
            <person name="Montfort J."/>
            <person name="Bouchez O."/>
            <person name="Begum T."/>
            <person name="Schartl M."/>
            <person name="Guiguen Y."/>
        </authorList>
    </citation>
    <scope>NUCLEOTIDE SEQUENCE [LARGE SCALE GENOMIC DNA]</scope>
    <source>
        <strain evidence="2 3">Indonesia</strain>
        <tissue evidence="2">Blood</tissue>
    </source>
</reference>
<comment type="caution">
    <text evidence="2">The sequence shown here is derived from an EMBL/GenBank/DDBJ whole genome shotgun (WGS) entry which is preliminary data.</text>
</comment>
<feature type="transmembrane region" description="Helical" evidence="1">
    <location>
        <begin position="204"/>
        <end position="230"/>
    </location>
</feature>
<protein>
    <submittedName>
        <fullName evidence="2">Uncharacterized protein</fullName>
    </submittedName>
</protein>
<gene>
    <name evidence="2" type="ORF">PHYPO_G00241470</name>
</gene>
<keyword evidence="1" id="KW-0472">Membrane</keyword>
<evidence type="ECO:0000313" key="3">
    <source>
        <dbReference type="Proteomes" id="UP000327468"/>
    </source>
</evidence>
<organism evidence="2 3">
    <name type="scientific">Pangasianodon hypophthalmus</name>
    <name type="common">Striped catfish</name>
    <name type="synonym">Helicophagus hypophthalmus</name>
    <dbReference type="NCBI Taxonomy" id="310915"/>
    <lineage>
        <taxon>Eukaryota</taxon>
        <taxon>Metazoa</taxon>
        <taxon>Chordata</taxon>
        <taxon>Craniata</taxon>
        <taxon>Vertebrata</taxon>
        <taxon>Euteleostomi</taxon>
        <taxon>Actinopterygii</taxon>
        <taxon>Neopterygii</taxon>
        <taxon>Teleostei</taxon>
        <taxon>Ostariophysi</taxon>
        <taxon>Siluriformes</taxon>
        <taxon>Pangasiidae</taxon>
        <taxon>Pangasianodon</taxon>
    </lineage>
</organism>
<dbReference type="Proteomes" id="UP000327468">
    <property type="component" value="Chromosome 9"/>
</dbReference>
<proteinExistence type="predicted"/>